<accession>A0AAV7LNW5</accession>
<feature type="region of interest" description="Disordered" evidence="1">
    <location>
        <begin position="55"/>
        <end position="134"/>
    </location>
</feature>
<evidence type="ECO:0000313" key="2">
    <source>
        <dbReference type="EMBL" id="KAJ1092087.1"/>
    </source>
</evidence>
<comment type="caution">
    <text evidence="2">The sequence shown here is derived from an EMBL/GenBank/DDBJ whole genome shotgun (WGS) entry which is preliminary data.</text>
</comment>
<dbReference type="EMBL" id="JANPWB010000015">
    <property type="protein sequence ID" value="KAJ1092087.1"/>
    <property type="molecule type" value="Genomic_DNA"/>
</dbReference>
<dbReference type="Proteomes" id="UP001066276">
    <property type="component" value="Chromosome 11"/>
</dbReference>
<dbReference type="AlphaFoldDB" id="A0AAV7LNW5"/>
<feature type="compositionally biased region" description="Basic and acidic residues" evidence="1">
    <location>
        <begin position="88"/>
        <end position="134"/>
    </location>
</feature>
<gene>
    <name evidence="2" type="ORF">NDU88_005201</name>
</gene>
<feature type="compositionally biased region" description="Gly residues" evidence="1">
    <location>
        <begin position="68"/>
        <end position="87"/>
    </location>
</feature>
<evidence type="ECO:0000256" key="1">
    <source>
        <dbReference type="SAM" id="MobiDB-lite"/>
    </source>
</evidence>
<reference evidence="2" key="1">
    <citation type="journal article" date="2022" name="bioRxiv">
        <title>Sequencing and chromosome-scale assembly of the giantPleurodeles waltlgenome.</title>
        <authorList>
            <person name="Brown T."/>
            <person name="Elewa A."/>
            <person name="Iarovenko S."/>
            <person name="Subramanian E."/>
            <person name="Araus A.J."/>
            <person name="Petzold A."/>
            <person name="Susuki M."/>
            <person name="Suzuki K.-i.T."/>
            <person name="Hayashi T."/>
            <person name="Toyoda A."/>
            <person name="Oliveira C."/>
            <person name="Osipova E."/>
            <person name="Leigh N.D."/>
            <person name="Simon A."/>
            <person name="Yun M.H."/>
        </authorList>
    </citation>
    <scope>NUCLEOTIDE SEQUENCE</scope>
    <source>
        <strain evidence="2">20211129_DDA</strain>
        <tissue evidence="2">Liver</tissue>
    </source>
</reference>
<sequence length="134" mass="14672">MVWPQGDSRSSRPLGVRVPETWVVRGTQALALDVMSVPGLMGNLVPELQAARLRSLKGKGKRRREEGGLGVDGGGGIGVDKVGGGKEGWGKQRGEVRDGEKKRQKKSERGGKKVRDEHEPSRQHQKEKKGKEEK</sequence>
<keyword evidence="3" id="KW-1185">Reference proteome</keyword>
<protein>
    <submittedName>
        <fullName evidence="2">Uncharacterized protein</fullName>
    </submittedName>
</protein>
<organism evidence="2 3">
    <name type="scientific">Pleurodeles waltl</name>
    <name type="common">Iberian ribbed newt</name>
    <dbReference type="NCBI Taxonomy" id="8319"/>
    <lineage>
        <taxon>Eukaryota</taxon>
        <taxon>Metazoa</taxon>
        <taxon>Chordata</taxon>
        <taxon>Craniata</taxon>
        <taxon>Vertebrata</taxon>
        <taxon>Euteleostomi</taxon>
        <taxon>Amphibia</taxon>
        <taxon>Batrachia</taxon>
        <taxon>Caudata</taxon>
        <taxon>Salamandroidea</taxon>
        <taxon>Salamandridae</taxon>
        <taxon>Pleurodelinae</taxon>
        <taxon>Pleurodeles</taxon>
    </lineage>
</organism>
<evidence type="ECO:0000313" key="3">
    <source>
        <dbReference type="Proteomes" id="UP001066276"/>
    </source>
</evidence>
<proteinExistence type="predicted"/>
<name>A0AAV7LNW5_PLEWA</name>